<feature type="compositionally biased region" description="Basic and acidic residues" evidence="10">
    <location>
        <begin position="711"/>
        <end position="723"/>
    </location>
</feature>
<dbReference type="Pfam" id="PF07888">
    <property type="entry name" value="CALCOCO1"/>
    <property type="match status" value="1"/>
</dbReference>
<evidence type="ECO:0000256" key="5">
    <source>
        <dbReference type="ARBA" id="ARBA00022833"/>
    </source>
</evidence>
<dbReference type="InterPro" id="IPR051002">
    <property type="entry name" value="UBA_autophagy_assoc_protein"/>
</dbReference>
<keyword evidence="3" id="KW-0677">Repeat</keyword>
<dbReference type="Pfam" id="PF18112">
    <property type="entry name" value="Zn-C2H2_12"/>
    <property type="match status" value="2"/>
</dbReference>
<sequence length="814" mass="93371">MALFLDRTLLSTNMDTSNFAHVIFQNVGKSYMPHAAVECHYTLTQFIKPHPKDWVGIFKVGWSTARDYYTFLWSPLPENYVEGTAVNRTAVFQGYYVPNDDAEFYQFCYVTHKGEIRGASTPFQFRANSPSEDELLTVEDECNSDILVVTTKASFFEQKLEEAQREKGELVKNTALLLHEKEQLEAEKESLQKECEQEKETCAELRRESQDLQNSSQALQEVKEEVKRRLEEATARVIQLEEDLIGVTQKGLQKETELDSLKDRVKKVTAEKEALESHLKNEKDEKELYKIHLKNRELENNKLSAELQMLKSVDVNKENTIAQFKEEVGRLQACLTEKDKQYKEILAKVPPLGDMKAMKEKLRQKEEQLQANQQQSSLLAAELRDASSTRDRTMSELYHMKLEADALRQAMAEAQAHCVRLERLVEQMKSGLARHPAVLAELQREVEDLKLRLHMAAEHYKEKYKECQRLQKHVLRLSDQQGDLKRSSAPEASAIPVSVSPDISVPGSPGSADPMLEAIIQEKLKGFTREASDRNDKYRKCKQMLVEEKERSCMFADELAKMEVKFKEQLKMNENMKLQLASDEDRYKSQVAEKGRELKDLKDTLALVVKEKEKVEGVNQGGSEKTSLESIQSSVPLFLQYPVPYTQDAPTPLLVSQSPSKLHFGNPYAISDSKDEDDEEFSDDQLLRLPPVGPPSWDSNVVCIQPTRNHSRPEGHEESEEKQNNNNNVTETHSPFVSDGQTAFCFDPSMDMKRCPLCEVIFPPNYDQSKFEEHVESHWKICPMCSEQFPLDCDQKVFENHVLTHFDGHTLNFD</sequence>
<organism evidence="12 13">
    <name type="scientific">Cyclopterus lumpus</name>
    <name type="common">Lumpsucker</name>
    <dbReference type="NCBI Taxonomy" id="8103"/>
    <lineage>
        <taxon>Eukaryota</taxon>
        <taxon>Metazoa</taxon>
        <taxon>Chordata</taxon>
        <taxon>Craniata</taxon>
        <taxon>Vertebrata</taxon>
        <taxon>Euteleostomi</taxon>
        <taxon>Actinopterygii</taxon>
        <taxon>Neopterygii</taxon>
        <taxon>Teleostei</taxon>
        <taxon>Neoteleostei</taxon>
        <taxon>Acanthomorphata</taxon>
        <taxon>Eupercaria</taxon>
        <taxon>Perciformes</taxon>
        <taxon>Cottioidei</taxon>
        <taxon>Cottales</taxon>
        <taxon>Cyclopteridae</taxon>
        <taxon>Cyclopterus</taxon>
    </lineage>
</organism>
<dbReference type="CDD" id="cd21970">
    <property type="entry name" value="Zn-C2H2_TAX1BP1_rpt2"/>
    <property type="match status" value="1"/>
</dbReference>
<protein>
    <submittedName>
        <fullName evidence="12">Tax1 (human T-cell leukemia virus type I) binding protein 1b</fullName>
    </submittedName>
</protein>
<name>A0A8C2XEA8_CYCLU</name>
<evidence type="ECO:0000256" key="10">
    <source>
        <dbReference type="SAM" id="MobiDB-lite"/>
    </source>
</evidence>
<reference evidence="12" key="2">
    <citation type="submission" date="2025-09" db="UniProtKB">
        <authorList>
            <consortium name="Ensembl"/>
        </authorList>
    </citation>
    <scope>IDENTIFICATION</scope>
</reference>
<feature type="domain" description="UBZ1-type" evidence="11">
    <location>
        <begin position="752"/>
        <end position="778"/>
    </location>
</feature>
<feature type="compositionally biased region" description="Acidic residues" evidence="10">
    <location>
        <begin position="674"/>
        <end position="683"/>
    </location>
</feature>
<dbReference type="CDD" id="cd21969">
    <property type="entry name" value="Zn-C2H2_TAX1BP1_rpt1"/>
    <property type="match status" value="1"/>
</dbReference>
<dbReference type="GeneTree" id="ENSGT00950000183025"/>
<dbReference type="PANTHER" id="PTHR31915">
    <property type="entry name" value="SKICH DOMAIN-CONTAINING PROTEIN"/>
    <property type="match status" value="1"/>
</dbReference>
<gene>
    <name evidence="12" type="primary">tax1bp1b</name>
</gene>
<accession>A0A8C2XEA8</accession>
<keyword evidence="1" id="KW-0053">Apoptosis</keyword>
<evidence type="ECO:0000256" key="1">
    <source>
        <dbReference type="ARBA" id="ARBA00022703"/>
    </source>
</evidence>
<dbReference type="GO" id="GO:0006915">
    <property type="term" value="P:apoptotic process"/>
    <property type="evidence" value="ECO:0007669"/>
    <property type="project" value="UniProtKB-KW"/>
</dbReference>
<dbReference type="FunFam" id="2.60.40.2840:FF:000002">
    <property type="entry name" value="Tax1-binding protein 1 isoform 2"/>
    <property type="match status" value="1"/>
</dbReference>
<dbReference type="Pfam" id="PF17751">
    <property type="entry name" value="SKICH"/>
    <property type="match status" value="1"/>
</dbReference>
<evidence type="ECO:0000256" key="2">
    <source>
        <dbReference type="ARBA" id="ARBA00022723"/>
    </source>
</evidence>
<dbReference type="Proteomes" id="UP000694565">
    <property type="component" value="Unplaced"/>
</dbReference>
<evidence type="ECO:0000259" key="11">
    <source>
        <dbReference type="PROSITE" id="PS51905"/>
    </source>
</evidence>
<evidence type="ECO:0000313" key="13">
    <source>
        <dbReference type="Proteomes" id="UP000694565"/>
    </source>
</evidence>
<keyword evidence="5" id="KW-0862">Zinc</keyword>
<reference evidence="12" key="1">
    <citation type="submission" date="2025-08" db="UniProtKB">
        <authorList>
            <consortium name="Ensembl"/>
        </authorList>
    </citation>
    <scope>IDENTIFICATION</scope>
</reference>
<dbReference type="GO" id="GO:0008270">
    <property type="term" value="F:zinc ion binding"/>
    <property type="evidence" value="ECO:0007669"/>
    <property type="project" value="UniProtKB-KW"/>
</dbReference>
<feature type="coiled-coil region" evidence="9">
    <location>
        <begin position="352"/>
        <end position="459"/>
    </location>
</feature>
<evidence type="ECO:0000256" key="9">
    <source>
        <dbReference type="SAM" id="Coils"/>
    </source>
</evidence>
<evidence type="ECO:0000256" key="4">
    <source>
        <dbReference type="ARBA" id="ARBA00022771"/>
    </source>
</evidence>
<dbReference type="InterPro" id="IPR012852">
    <property type="entry name" value="CALCOCO1-like"/>
</dbReference>
<evidence type="ECO:0000313" key="12">
    <source>
        <dbReference type="Ensembl" id="ENSCLMP00005016054.1"/>
    </source>
</evidence>
<dbReference type="InterPro" id="IPR041641">
    <property type="entry name" value="CALCOCO1/2_Zn_UBZ1"/>
</dbReference>
<comment type="function">
    <text evidence="7">May have anti-apoptotic activity.</text>
</comment>
<feature type="coiled-coil region" evidence="9">
    <location>
        <begin position="153"/>
        <end position="313"/>
    </location>
</feature>
<evidence type="ECO:0000256" key="8">
    <source>
        <dbReference type="PROSITE-ProRule" id="PRU01253"/>
    </source>
</evidence>
<evidence type="ECO:0000256" key="3">
    <source>
        <dbReference type="ARBA" id="ARBA00022737"/>
    </source>
</evidence>
<keyword evidence="6 9" id="KW-0175">Coiled coil</keyword>
<keyword evidence="13" id="KW-1185">Reference proteome</keyword>
<feature type="region of interest" description="Disordered" evidence="10">
    <location>
        <begin position="666"/>
        <end position="734"/>
    </location>
</feature>
<dbReference type="Gene3D" id="2.60.40.2840">
    <property type="match status" value="1"/>
</dbReference>
<dbReference type="PROSITE" id="PS51905">
    <property type="entry name" value="ZF_UBZ1"/>
    <property type="match status" value="2"/>
</dbReference>
<dbReference type="Gene3D" id="6.20.250.40">
    <property type="match status" value="1"/>
</dbReference>
<keyword evidence="2" id="KW-0479">Metal-binding</keyword>
<dbReference type="InterPro" id="IPR041611">
    <property type="entry name" value="SKICH"/>
</dbReference>
<feature type="domain" description="UBZ1-type" evidence="11">
    <location>
        <begin position="779"/>
        <end position="805"/>
    </location>
</feature>
<evidence type="ECO:0000256" key="6">
    <source>
        <dbReference type="ARBA" id="ARBA00023054"/>
    </source>
</evidence>
<dbReference type="AlphaFoldDB" id="A0A8C2XEA8"/>
<proteinExistence type="predicted"/>
<dbReference type="Ensembl" id="ENSCLMT00005017026.1">
    <property type="protein sequence ID" value="ENSCLMP00005016054.1"/>
    <property type="gene ID" value="ENSCLMG00005008325.1"/>
</dbReference>
<dbReference type="PANTHER" id="PTHR31915:SF8">
    <property type="entry name" value="TAX1-BINDING PROTEIN 1"/>
    <property type="match status" value="1"/>
</dbReference>
<keyword evidence="4 8" id="KW-0863">Zinc-finger</keyword>
<evidence type="ECO:0000256" key="7">
    <source>
        <dbReference type="ARBA" id="ARBA00054517"/>
    </source>
</evidence>